<comment type="similarity">
    <text evidence="5">Belongs to the class I-like SAM-binding methyltransferase superfamily. RsmB/NOP family.</text>
</comment>
<dbReference type="InterPro" id="IPR054728">
    <property type="entry name" value="RsmB-like_ferredoxin"/>
</dbReference>
<keyword evidence="2 5" id="KW-0808">Transferase</keyword>
<keyword evidence="4 5" id="KW-0694">RNA-binding</keyword>
<dbReference type="GO" id="GO:0000470">
    <property type="term" value="P:maturation of LSU-rRNA"/>
    <property type="evidence" value="ECO:0007669"/>
    <property type="project" value="TreeGrafter"/>
</dbReference>
<evidence type="ECO:0000313" key="7">
    <source>
        <dbReference type="EMBL" id="KRX04227.1"/>
    </source>
</evidence>
<dbReference type="EMBL" id="LDAU01000120">
    <property type="protein sequence ID" value="KRX04227.1"/>
    <property type="molecule type" value="Genomic_DNA"/>
</dbReference>
<dbReference type="FunCoup" id="A0A0V0QPA6">
    <property type="interactions" value="58"/>
</dbReference>
<dbReference type="CDD" id="cd02440">
    <property type="entry name" value="AdoMet_MTases"/>
    <property type="match status" value="1"/>
</dbReference>
<feature type="binding site" evidence="5">
    <location>
        <position position="233"/>
    </location>
    <ligand>
        <name>S-adenosyl-L-methionine</name>
        <dbReference type="ChEBI" id="CHEBI:59789"/>
    </ligand>
</feature>
<evidence type="ECO:0000256" key="4">
    <source>
        <dbReference type="ARBA" id="ARBA00022884"/>
    </source>
</evidence>
<proteinExistence type="inferred from homology"/>
<feature type="binding site" evidence="5">
    <location>
        <position position="276"/>
    </location>
    <ligand>
        <name>S-adenosyl-L-methionine</name>
        <dbReference type="ChEBI" id="CHEBI:59789"/>
    </ligand>
</feature>
<dbReference type="SUPFAM" id="SSF53335">
    <property type="entry name" value="S-adenosyl-L-methionine-dependent methyltransferases"/>
    <property type="match status" value="1"/>
</dbReference>
<dbReference type="AlphaFoldDB" id="A0A0V0QPA6"/>
<sequence length="390" mass="45081">MLKHFLKNQISKVLNEFDRELVNRNQQYPLDLHLRTFFKQHKSIGSKDRKLISENVYQLVRNQIYLDTISPKPLSWDGKIETMLSQRFHTMKANKSLLPLFDLMSKAYGEQDALTYLQNINNRAPLTVRVNPYKISRDDLLEKWNKIDKLPCKKTSYSPYGIVFTSSISQNLFDLPEFKRGYFEIQDEASQLAALTVKCQPGQKILDFCCGAAGKSLAFAPYTKGTGKIYLHDVREKIFIEAKKRLKRAGVINVEFLKDKSEMKKLKGRCDWVVVDAPCSGTGTLRRNPDLKNKFKLENLQYYTDLQRSILEESLKYVKKDGGKLVYITCSLLPQENLFQVQKFCEDKGLEIEDGKHFQTLPVDKNGMDSLFAATLQYPTSQQNENEQKN</sequence>
<evidence type="ECO:0000256" key="3">
    <source>
        <dbReference type="ARBA" id="ARBA00022691"/>
    </source>
</evidence>
<dbReference type="Pfam" id="PF22458">
    <property type="entry name" value="RsmF-B_ferredox"/>
    <property type="match status" value="1"/>
</dbReference>
<dbReference type="PANTHER" id="PTHR22807:SF54">
    <property type="entry name" value="CHROMOSOME UNDETERMINED SCAFFOLD_82, WHOLE GENOME SHOTGUN SEQUENCE"/>
    <property type="match status" value="1"/>
</dbReference>
<dbReference type="InterPro" id="IPR049560">
    <property type="entry name" value="MeTrfase_RsmB-F_NOP2_cat"/>
</dbReference>
<dbReference type="Gene3D" id="3.40.50.150">
    <property type="entry name" value="Vaccinia Virus protein VP39"/>
    <property type="match status" value="1"/>
</dbReference>
<dbReference type="PROSITE" id="PS51686">
    <property type="entry name" value="SAM_MT_RSMB_NOP"/>
    <property type="match status" value="1"/>
</dbReference>
<organism evidence="7 8">
    <name type="scientific">Pseudocohnilembus persalinus</name>
    <name type="common">Ciliate</name>
    <dbReference type="NCBI Taxonomy" id="266149"/>
    <lineage>
        <taxon>Eukaryota</taxon>
        <taxon>Sar</taxon>
        <taxon>Alveolata</taxon>
        <taxon>Ciliophora</taxon>
        <taxon>Intramacronucleata</taxon>
        <taxon>Oligohymenophorea</taxon>
        <taxon>Scuticociliatia</taxon>
        <taxon>Philasterida</taxon>
        <taxon>Pseudocohnilembidae</taxon>
        <taxon>Pseudocohnilembus</taxon>
    </lineage>
</organism>
<dbReference type="InParanoid" id="A0A0V0QPA6"/>
<comment type="caution">
    <text evidence="5">Lacks conserved residue(s) required for the propagation of feature annotation.</text>
</comment>
<dbReference type="Pfam" id="PF01189">
    <property type="entry name" value="Methyltr_RsmB-F"/>
    <property type="match status" value="1"/>
</dbReference>
<dbReference type="GO" id="GO:0009383">
    <property type="term" value="F:rRNA (cytosine-C5-)-methyltransferase activity"/>
    <property type="evidence" value="ECO:0007669"/>
    <property type="project" value="TreeGrafter"/>
</dbReference>
<dbReference type="PANTHER" id="PTHR22807">
    <property type="entry name" value="NOP2 YEAST -RELATED NOL1/NOP2/FMU SUN DOMAIN-CONTAINING"/>
    <property type="match status" value="1"/>
</dbReference>
<keyword evidence="8" id="KW-1185">Reference proteome</keyword>
<protein>
    <recommendedName>
        <fullName evidence="6">SAM-dependent MTase RsmB/NOP-type domain-containing protein</fullName>
    </recommendedName>
</protein>
<keyword evidence="1 5" id="KW-0489">Methyltransferase</keyword>
<reference evidence="7 8" key="1">
    <citation type="journal article" date="2015" name="Sci. Rep.">
        <title>Genome of the facultative scuticociliatosis pathogen Pseudocohnilembus persalinus provides insight into its virulence through horizontal gene transfer.</title>
        <authorList>
            <person name="Xiong J."/>
            <person name="Wang G."/>
            <person name="Cheng J."/>
            <person name="Tian M."/>
            <person name="Pan X."/>
            <person name="Warren A."/>
            <person name="Jiang C."/>
            <person name="Yuan D."/>
            <person name="Miao W."/>
        </authorList>
    </citation>
    <scope>NUCLEOTIDE SEQUENCE [LARGE SCALE GENOMIC DNA]</scope>
    <source>
        <strain evidence="7">36N120E</strain>
    </source>
</reference>
<evidence type="ECO:0000259" key="6">
    <source>
        <dbReference type="PROSITE" id="PS51686"/>
    </source>
</evidence>
<dbReference type="Proteomes" id="UP000054937">
    <property type="component" value="Unassembled WGS sequence"/>
</dbReference>
<comment type="caution">
    <text evidence="7">The sequence shown here is derived from an EMBL/GenBank/DDBJ whole genome shotgun (WGS) entry which is preliminary data.</text>
</comment>
<evidence type="ECO:0000313" key="8">
    <source>
        <dbReference type="Proteomes" id="UP000054937"/>
    </source>
</evidence>
<dbReference type="GO" id="GO:0005730">
    <property type="term" value="C:nucleolus"/>
    <property type="evidence" value="ECO:0007669"/>
    <property type="project" value="TreeGrafter"/>
</dbReference>
<name>A0A0V0QPA6_PSEPJ</name>
<dbReference type="PRINTS" id="PR02008">
    <property type="entry name" value="RCMTFAMILY"/>
</dbReference>
<keyword evidence="3 5" id="KW-0949">S-adenosyl-L-methionine</keyword>
<dbReference type="GO" id="GO:0070475">
    <property type="term" value="P:rRNA base methylation"/>
    <property type="evidence" value="ECO:0007669"/>
    <property type="project" value="TreeGrafter"/>
</dbReference>
<dbReference type="Gene3D" id="3.30.70.1170">
    <property type="entry name" value="Sun protein, domain 3"/>
    <property type="match status" value="1"/>
</dbReference>
<dbReference type="InterPro" id="IPR001678">
    <property type="entry name" value="MeTrfase_RsmB-F_NOP2_dom"/>
</dbReference>
<gene>
    <name evidence="7" type="ORF">PPERSA_11351</name>
</gene>
<dbReference type="OMA" id="PDAKWKL"/>
<evidence type="ECO:0000256" key="1">
    <source>
        <dbReference type="ARBA" id="ARBA00022603"/>
    </source>
</evidence>
<dbReference type="InterPro" id="IPR029063">
    <property type="entry name" value="SAM-dependent_MTases_sf"/>
</dbReference>
<evidence type="ECO:0000256" key="5">
    <source>
        <dbReference type="PROSITE-ProRule" id="PRU01023"/>
    </source>
</evidence>
<feature type="domain" description="SAM-dependent MTase RsmB/NOP-type" evidence="6">
    <location>
        <begin position="116"/>
        <end position="390"/>
    </location>
</feature>
<evidence type="ECO:0000256" key="2">
    <source>
        <dbReference type="ARBA" id="ARBA00022679"/>
    </source>
</evidence>
<accession>A0A0V0QPA6</accession>
<dbReference type="OrthoDB" id="4418812at2759"/>
<dbReference type="InterPro" id="IPR023267">
    <property type="entry name" value="RCMT"/>
</dbReference>
<dbReference type="GO" id="GO:0003723">
    <property type="term" value="F:RNA binding"/>
    <property type="evidence" value="ECO:0007669"/>
    <property type="project" value="UniProtKB-UniRule"/>
</dbReference>
<feature type="active site" description="Nucleophile" evidence="5">
    <location>
        <position position="330"/>
    </location>
</feature>